<keyword evidence="9 10" id="KW-0961">Cell wall biogenesis/degradation</keyword>
<keyword evidence="8 10" id="KW-0131">Cell cycle</keyword>
<evidence type="ECO:0000256" key="7">
    <source>
        <dbReference type="ARBA" id="ARBA00022984"/>
    </source>
</evidence>
<keyword evidence="16" id="KW-1185">Reference proteome</keyword>
<dbReference type="GO" id="GO:0005524">
    <property type="term" value="F:ATP binding"/>
    <property type="evidence" value="ECO:0007669"/>
    <property type="project" value="UniProtKB-UniRule"/>
</dbReference>
<dbReference type="AlphaFoldDB" id="A0A6M4IMK0"/>
<dbReference type="Proteomes" id="UP000500938">
    <property type="component" value="Chromosome"/>
</dbReference>
<dbReference type="Pfam" id="PF01225">
    <property type="entry name" value="Mur_ligase"/>
    <property type="match status" value="1"/>
</dbReference>
<evidence type="ECO:0000313" key="16">
    <source>
        <dbReference type="Proteomes" id="UP000500938"/>
    </source>
</evidence>
<evidence type="ECO:0000256" key="8">
    <source>
        <dbReference type="ARBA" id="ARBA00023306"/>
    </source>
</evidence>
<proteinExistence type="inferred from homology"/>
<dbReference type="KEGG" id="ggr:HKW67_07195"/>
<keyword evidence="4 10" id="KW-0547">Nucleotide-binding</keyword>
<dbReference type="SUPFAM" id="SSF53244">
    <property type="entry name" value="MurD-like peptide ligases, peptide-binding domain"/>
    <property type="match status" value="1"/>
</dbReference>
<keyword evidence="5 10" id="KW-0067">ATP-binding</keyword>
<dbReference type="InterPro" id="IPR005863">
    <property type="entry name" value="UDP-N-AcMur_synth"/>
</dbReference>
<comment type="pathway">
    <text evidence="10 11">Cell wall biogenesis; peptidoglycan biosynthesis.</text>
</comment>
<dbReference type="RefSeq" id="WP_171224734.1">
    <property type="nucleotide sequence ID" value="NZ_CP053085.1"/>
</dbReference>
<dbReference type="GO" id="GO:0008360">
    <property type="term" value="P:regulation of cell shape"/>
    <property type="evidence" value="ECO:0007669"/>
    <property type="project" value="UniProtKB-KW"/>
</dbReference>
<dbReference type="InterPro" id="IPR013221">
    <property type="entry name" value="Mur_ligase_cen"/>
</dbReference>
<dbReference type="NCBIfam" id="TIGR01143">
    <property type="entry name" value="murF"/>
    <property type="match status" value="1"/>
</dbReference>
<evidence type="ECO:0000259" key="14">
    <source>
        <dbReference type="Pfam" id="PF08245"/>
    </source>
</evidence>
<feature type="domain" description="Mur ligase central" evidence="14">
    <location>
        <begin position="129"/>
        <end position="308"/>
    </location>
</feature>
<evidence type="ECO:0000256" key="2">
    <source>
        <dbReference type="ARBA" id="ARBA00022598"/>
    </source>
</evidence>
<dbReference type="GO" id="GO:0009252">
    <property type="term" value="P:peptidoglycan biosynthetic process"/>
    <property type="evidence" value="ECO:0007669"/>
    <property type="project" value="UniProtKB-UniRule"/>
</dbReference>
<dbReference type="SUPFAM" id="SSF63418">
    <property type="entry name" value="MurE/MurF N-terminal domain"/>
    <property type="match status" value="1"/>
</dbReference>
<dbReference type="Gene3D" id="3.90.190.20">
    <property type="entry name" value="Mur ligase, C-terminal domain"/>
    <property type="match status" value="1"/>
</dbReference>
<dbReference type="Gene3D" id="3.40.1390.10">
    <property type="entry name" value="MurE/MurF, N-terminal domain"/>
    <property type="match status" value="1"/>
</dbReference>
<evidence type="ECO:0000259" key="13">
    <source>
        <dbReference type="Pfam" id="PF02875"/>
    </source>
</evidence>
<comment type="catalytic activity">
    <reaction evidence="10 11">
        <text>D-alanyl-D-alanine + UDP-N-acetyl-alpha-D-muramoyl-L-alanyl-gamma-D-glutamyl-meso-2,6-diaminopimelate + ATP = UDP-N-acetyl-alpha-D-muramoyl-L-alanyl-gamma-D-glutamyl-meso-2,6-diaminopimeloyl-D-alanyl-D-alanine + ADP + phosphate + H(+)</text>
        <dbReference type="Rhea" id="RHEA:28374"/>
        <dbReference type="ChEBI" id="CHEBI:15378"/>
        <dbReference type="ChEBI" id="CHEBI:30616"/>
        <dbReference type="ChEBI" id="CHEBI:43474"/>
        <dbReference type="ChEBI" id="CHEBI:57822"/>
        <dbReference type="ChEBI" id="CHEBI:61386"/>
        <dbReference type="ChEBI" id="CHEBI:83905"/>
        <dbReference type="ChEBI" id="CHEBI:456216"/>
        <dbReference type="EC" id="6.3.2.10"/>
    </reaction>
</comment>
<keyword evidence="6 10" id="KW-0133">Cell shape</keyword>
<evidence type="ECO:0000259" key="12">
    <source>
        <dbReference type="Pfam" id="PF01225"/>
    </source>
</evidence>
<evidence type="ECO:0000256" key="6">
    <source>
        <dbReference type="ARBA" id="ARBA00022960"/>
    </source>
</evidence>
<dbReference type="Gene3D" id="3.40.1190.10">
    <property type="entry name" value="Mur-like, catalytic domain"/>
    <property type="match status" value="1"/>
</dbReference>
<dbReference type="EC" id="6.3.2.10" evidence="10 11"/>
<keyword evidence="7 10" id="KW-0573">Peptidoglycan synthesis</keyword>
<keyword evidence="3 10" id="KW-0132">Cell division</keyword>
<dbReference type="GO" id="GO:0005737">
    <property type="term" value="C:cytoplasm"/>
    <property type="evidence" value="ECO:0007669"/>
    <property type="project" value="UniProtKB-SubCell"/>
</dbReference>
<dbReference type="GO" id="GO:0071555">
    <property type="term" value="P:cell wall organization"/>
    <property type="evidence" value="ECO:0007669"/>
    <property type="project" value="UniProtKB-KW"/>
</dbReference>
<comment type="similarity">
    <text evidence="10">Belongs to the MurCDEF family. MurF subfamily.</text>
</comment>
<comment type="function">
    <text evidence="10 11">Involved in cell wall formation. Catalyzes the final step in the synthesis of UDP-N-acetylmuramoyl-pentapeptide, the precursor of murein.</text>
</comment>
<dbReference type="Pfam" id="PF02875">
    <property type="entry name" value="Mur_ligase_C"/>
    <property type="match status" value="1"/>
</dbReference>
<dbReference type="InterPro" id="IPR035911">
    <property type="entry name" value="MurE/MurF_N"/>
</dbReference>
<feature type="domain" description="Mur ligase N-terminal catalytic" evidence="12">
    <location>
        <begin position="46"/>
        <end position="117"/>
    </location>
</feature>
<dbReference type="GO" id="GO:0051301">
    <property type="term" value="P:cell division"/>
    <property type="evidence" value="ECO:0007669"/>
    <property type="project" value="UniProtKB-KW"/>
</dbReference>
<evidence type="ECO:0000313" key="15">
    <source>
        <dbReference type="EMBL" id="QJR35305.1"/>
    </source>
</evidence>
<evidence type="ECO:0000256" key="9">
    <source>
        <dbReference type="ARBA" id="ARBA00023316"/>
    </source>
</evidence>
<feature type="binding site" evidence="10">
    <location>
        <begin position="131"/>
        <end position="137"/>
    </location>
    <ligand>
        <name>ATP</name>
        <dbReference type="ChEBI" id="CHEBI:30616"/>
    </ligand>
</feature>
<comment type="subcellular location">
    <subcellularLocation>
        <location evidence="10 11">Cytoplasm</location>
    </subcellularLocation>
</comment>
<evidence type="ECO:0000256" key="3">
    <source>
        <dbReference type="ARBA" id="ARBA00022618"/>
    </source>
</evidence>
<dbReference type="GO" id="GO:0047480">
    <property type="term" value="F:UDP-N-acetylmuramoyl-tripeptide-D-alanyl-D-alanine ligase activity"/>
    <property type="evidence" value="ECO:0007669"/>
    <property type="project" value="UniProtKB-UniRule"/>
</dbReference>
<evidence type="ECO:0000256" key="1">
    <source>
        <dbReference type="ARBA" id="ARBA00022490"/>
    </source>
</evidence>
<evidence type="ECO:0000256" key="10">
    <source>
        <dbReference type="HAMAP-Rule" id="MF_02019"/>
    </source>
</evidence>
<gene>
    <name evidence="10 15" type="primary">murF</name>
    <name evidence="15" type="ORF">HKW67_07195</name>
</gene>
<dbReference type="InterPro" id="IPR051046">
    <property type="entry name" value="MurCDEF_CellWall_CoF430Synth"/>
</dbReference>
<accession>A0A6M4IMK0</accession>
<dbReference type="Pfam" id="PF08245">
    <property type="entry name" value="Mur_ligase_M"/>
    <property type="match status" value="1"/>
</dbReference>
<sequence>MTAFSTAGTAFSAIAAVAPDHAHPYWTFERVADALGTGPRIPRPLAGVSTDTRAISRGDVFVALKGERFDAHDFLSTARDAGAAAFVVSDARKAAGLGVPTYVVSDTLVALGQLATAWRRAWGRSVIAVAGSNGKTSTKELLKAAFSRTLVVHATKGNLNNLIGVPLTLLAIPSNAEVAIVEVGTNTPGEVATLRAITEPDIAVLTSIGEEHLEGLGDLAGVLREESEIFHRVTLAIVPSAHPEVADIAKSRATAVLSAGLEHASITPTAWGLDDEGRPWLDVEGVHFTLPLRGAHQAANAMLAIAAAGACGVPLVDAAAGMAEMPVPSMRGAWEQLGELVLINDAYNANPASMRAALDLLGRVGSGQQRVAILGTMRELGAQSAQQHREVARAALASGADLIVGVGDFAAAFHDLAPADPRVLATPDFDALWSLIAPRLERNAIVLLKGSRGMRLERLVPTLSSWATA</sequence>
<dbReference type="UniPathway" id="UPA00219"/>
<evidence type="ECO:0000256" key="5">
    <source>
        <dbReference type="ARBA" id="ARBA00022840"/>
    </source>
</evidence>
<evidence type="ECO:0000256" key="11">
    <source>
        <dbReference type="RuleBase" id="RU004136"/>
    </source>
</evidence>
<dbReference type="SUPFAM" id="SSF53623">
    <property type="entry name" value="MurD-like peptide ligases, catalytic domain"/>
    <property type="match status" value="1"/>
</dbReference>
<evidence type="ECO:0000256" key="4">
    <source>
        <dbReference type="ARBA" id="ARBA00022741"/>
    </source>
</evidence>
<feature type="domain" description="Mur ligase C-terminal" evidence="13">
    <location>
        <begin position="340"/>
        <end position="452"/>
    </location>
</feature>
<dbReference type="HAMAP" id="MF_02019">
    <property type="entry name" value="MurF"/>
    <property type="match status" value="1"/>
</dbReference>
<dbReference type="PANTHER" id="PTHR43024:SF1">
    <property type="entry name" value="UDP-N-ACETYLMURAMOYL-TRIPEPTIDE--D-ALANYL-D-ALANINE LIGASE"/>
    <property type="match status" value="1"/>
</dbReference>
<dbReference type="InterPro" id="IPR036615">
    <property type="entry name" value="Mur_ligase_C_dom_sf"/>
</dbReference>
<dbReference type="InterPro" id="IPR000713">
    <property type="entry name" value="Mur_ligase_N"/>
</dbReference>
<name>A0A6M4IMK0_9BACT</name>
<keyword evidence="2 10" id="KW-0436">Ligase</keyword>
<dbReference type="InterPro" id="IPR004101">
    <property type="entry name" value="Mur_ligase_C"/>
</dbReference>
<dbReference type="PANTHER" id="PTHR43024">
    <property type="entry name" value="UDP-N-ACETYLMURAMOYL-TRIPEPTIDE--D-ALANYL-D-ALANINE LIGASE"/>
    <property type="match status" value="1"/>
</dbReference>
<protein>
    <recommendedName>
        <fullName evidence="10 11">UDP-N-acetylmuramoyl-tripeptide--D-alanyl-D-alanine ligase</fullName>
        <ecNumber evidence="10 11">6.3.2.10</ecNumber>
    </recommendedName>
    <alternativeName>
        <fullName evidence="10">D-alanyl-D-alanine-adding enzyme</fullName>
    </alternativeName>
</protein>
<dbReference type="EMBL" id="CP053085">
    <property type="protein sequence ID" value="QJR35305.1"/>
    <property type="molecule type" value="Genomic_DNA"/>
</dbReference>
<organism evidence="15 16">
    <name type="scientific">Gemmatimonas groenlandica</name>
    <dbReference type="NCBI Taxonomy" id="2732249"/>
    <lineage>
        <taxon>Bacteria</taxon>
        <taxon>Pseudomonadati</taxon>
        <taxon>Gemmatimonadota</taxon>
        <taxon>Gemmatimonadia</taxon>
        <taxon>Gemmatimonadales</taxon>
        <taxon>Gemmatimonadaceae</taxon>
        <taxon>Gemmatimonas</taxon>
    </lineage>
</organism>
<dbReference type="InterPro" id="IPR036565">
    <property type="entry name" value="Mur-like_cat_sf"/>
</dbReference>
<reference evidence="15 16" key="1">
    <citation type="submission" date="2020-05" db="EMBL/GenBank/DDBJ databases">
        <title>Complete genome sequence of Gemmatimonas greenlandica TET16.</title>
        <authorList>
            <person name="Zeng Y."/>
        </authorList>
    </citation>
    <scope>NUCLEOTIDE SEQUENCE [LARGE SCALE GENOMIC DNA]</scope>
    <source>
        <strain evidence="15 16">TET16</strain>
    </source>
</reference>
<keyword evidence="1 10" id="KW-0963">Cytoplasm</keyword>